<name>A0A8S8X6H5_9PROT</name>
<gene>
    <name evidence="1" type="ORF">TMPK1_10150</name>
</gene>
<sequence length="114" mass="13023">MTSTSLILRRWAGRIRTADTDAYVAYIIETGGSEYRAVEGNRGYQIVCRDLGNGETEVATLSWWDSWDAIKRFAGPDPTRAHYYPEDDRFLLDRPETVEHFDVASSDVEAMQRS</sequence>
<dbReference type="EMBL" id="BOPV01000001">
    <property type="protein sequence ID" value="GIL38778.1"/>
    <property type="molecule type" value="Genomic_DNA"/>
</dbReference>
<protein>
    <submittedName>
        <fullName evidence="1">Antibiotic biosynthesis monooxygenase</fullName>
    </submittedName>
</protein>
<organism evidence="1 2">
    <name type="scientific">Roseiterribacter gracilis</name>
    <dbReference type="NCBI Taxonomy" id="2812848"/>
    <lineage>
        <taxon>Bacteria</taxon>
        <taxon>Pseudomonadati</taxon>
        <taxon>Pseudomonadota</taxon>
        <taxon>Alphaproteobacteria</taxon>
        <taxon>Rhodospirillales</taxon>
        <taxon>Roseiterribacteraceae</taxon>
        <taxon>Roseiterribacter</taxon>
    </lineage>
</organism>
<keyword evidence="1" id="KW-0503">Monooxygenase</keyword>
<dbReference type="RefSeq" id="WP_420241838.1">
    <property type="nucleotide sequence ID" value="NZ_BOPV01000001.1"/>
</dbReference>
<accession>A0A8S8X6H5</accession>
<dbReference type="GO" id="GO:0004497">
    <property type="term" value="F:monooxygenase activity"/>
    <property type="evidence" value="ECO:0007669"/>
    <property type="project" value="UniProtKB-KW"/>
</dbReference>
<keyword evidence="2" id="KW-1185">Reference proteome</keyword>
<proteinExistence type="predicted"/>
<dbReference type="Proteomes" id="UP000681075">
    <property type="component" value="Unassembled WGS sequence"/>
</dbReference>
<dbReference type="InterPro" id="IPR011008">
    <property type="entry name" value="Dimeric_a/b-barrel"/>
</dbReference>
<evidence type="ECO:0000313" key="1">
    <source>
        <dbReference type="EMBL" id="GIL38778.1"/>
    </source>
</evidence>
<dbReference type="SUPFAM" id="SSF54909">
    <property type="entry name" value="Dimeric alpha+beta barrel"/>
    <property type="match status" value="1"/>
</dbReference>
<keyword evidence="1" id="KW-0560">Oxidoreductase</keyword>
<dbReference type="AlphaFoldDB" id="A0A8S8X6H5"/>
<comment type="caution">
    <text evidence="1">The sequence shown here is derived from an EMBL/GenBank/DDBJ whole genome shotgun (WGS) entry which is preliminary data.</text>
</comment>
<evidence type="ECO:0000313" key="2">
    <source>
        <dbReference type="Proteomes" id="UP000681075"/>
    </source>
</evidence>
<reference evidence="1" key="1">
    <citation type="submission" date="2021-02" db="EMBL/GenBank/DDBJ databases">
        <title>Genome sequence of Rhodospirillales sp. strain TMPK1 isolated from soil.</title>
        <authorList>
            <person name="Nakai R."/>
            <person name="Kusada H."/>
            <person name="Tamaki H."/>
        </authorList>
    </citation>
    <scope>NUCLEOTIDE SEQUENCE</scope>
    <source>
        <strain evidence="1">TMPK1</strain>
    </source>
</reference>